<dbReference type="SUPFAM" id="SSF52833">
    <property type="entry name" value="Thioredoxin-like"/>
    <property type="match status" value="1"/>
</dbReference>
<sequence>MLPFSVRCGHCKSLAPTYEKVATAFKSEGDVVIANLDADKYKDLAKKYGISGFPTLKFFPRNNKEGLDYDSGRKLDDFVSFIDEKCGTSRGANGQLTPEAGIIESLKDIVEEFVSATDDEKKAIFNRLEEEVAKLEGSAARNGKIYTKIANKCLEKGTDYVKNETERLERLLSKAISAAKADEFTLKKNILSTFA</sequence>
<dbReference type="GO" id="GO:0006457">
    <property type="term" value="P:protein folding"/>
    <property type="evidence" value="ECO:0007669"/>
    <property type="project" value="TreeGrafter"/>
</dbReference>
<keyword evidence="8" id="KW-1185">Reference proteome</keyword>
<feature type="domain" description="Thioredoxin" evidence="6">
    <location>
        <begin position="1"/>
        <end position="115"/>
    </location>
</feature>
<keyword evidence="5" id="KW-0676">Redox-active center</keyword>
<evidence type="ECO:0000256" key="4">
    <source>
        <dbReference type="ARBA" id="ARBA00023235"/>
    </source>
</evidence>
<evidence type="ECO:0000256" key="3">
    <source>
        <dbReference type="ARBA" id="ARBA00023157"/>
    </source>
</evidence>
<dbReference type="CDD" id="cd00238">
    <property type="entry name" value="ERp29c"/>
    <property type="match status" value="1"/>
</dbReference>
<dbReference type="Gene3D" id="3.40.30.10">
    <property type="entry name" value="Glutaredoxin"/>
    <property type="match status" value="1"/>
</dbReference>
<dbReference type="GO" id="GO:0003756">
    <property type="term" value="F:protein disulfide isomerase activity"/>
    <property type="evidence" value="ECO:0007669"/>
    <property type="project" value="UniProtKB-EC"/>
</dbReference>
<keyword evidence="4" id="KW-0413">Isomerase</keyword>
<dbReference type="InterPro" id="IPR036249">
    <property type="entry name" value="Thioredoxin-like_sf"/>
</dbReference>
<dbReference type="InterPro" id="IPR051063">
    <property type="entry name" value="PDI"/>
</dbReference>
<dbReference type="GO" id="GO:0005783">
    <property type="term" value="C:endoplasmic reticulum"/>
    <property type="evidence" value="ECO:0007669"/>
    <property type="project" value="InterPro"/>
</dbReference>
<dbReference type="SUPFAM" id="SSF47933">
    <property type="entry name" value="ERP29 C domain-like"/>
    <property type="match status" value="1"/>
</dbReference>
<proteinExistence type="predicted"/>
<gene>
    <name evidence="7" type="ORF">RND81_09G238100</name>
</gene>
<reference evidence="7" key="1">
    <citation type="submission" date="2024-03" db="EMBL/GenBank/DDBJ databases">
        <title>WGS assembly of Saponaria officinalis var. Norfolk2.</title>
        <authorList>
            <person name="Jenkins J."/>
            <person name="Shu S."/>
            <person name="Grimwood J."/>
            <person name="Barry K."/>
            <person name="Goodstein D."/>
            <person name="Schmutz J."/>
            <person name="Leebens-Mack J."/>
            <person name="Osbourn A."/>
        </authorList>
    </citation>
    <scope>NUCLEOTIDE SEQUENCE [LARGE SCALE GENOMIC DNA]</scope>
    <source>
        <strain evidence="7">JIC</strain>
    </source>
</reference>
<dbReference type="PANTHER" id="PTHR45672">
    <property type="entry name" value="PROTEIN DISULFIDE-ISOMERASE C17H9.14C-RELATED"/>
    <property type="match status" value="1"/>
</dbReference>
<dbReference type="InterPro" id="IPR036356">
    <property type="entry name" value="ERp29_C_sf"/>
</dbReference>
<evidence type="ECO:0000256" key="5">
    <source>
        <dbReference type="ARBA" id="ARBA00023284"/>
    </source>
</evidence>
<keyword evidence="3" id="KW-1015">Disulfide bond</keyword>
<evidence type="ECO:0000256" key="2">
    <source>
        <dbReference type="ARBA" id="ARBA00012723"/>
    </source>
</evidence>
<dbReference type="InterPro" id="IPR013766">
    <property type="entry name" value="Thioredoxin_domain"/>
</dbReference>
<dbReference type="EC" id="5.3.4.1" evidence="2"/>
<evidence type="ECO:0000313" key="8">
    <source>
        <dbReference type="Proteomes" id="UP001443914"/>
    </source>
</evidence>
<protein>
    <recommendedName>
        <fullName evidence="2">protein disulfide-isomerase</fullName>
        <ecNumber evidence="2">5.3.4.1</ecNumber>
    </recommendedName>
</protein>
<evidence type="ECO:0000256" key="1">
    <source>
        <dbReference type="ARBA" id="ARBA00001182"/>
    </source>
</evidence>
<dbReference type="PROSITE" id="PS51352">
    <property type="entry name" value="THIOREDOXIN_2"/>
    <property type="match status" value="1"/>
</dbReference>
<comment type="catalytic activity">
    <reaction evidence="1">
        <text>Catalyzes the rearrangement of -S-S- bonds in proteins.</text>
        <dbReference type="EC" id="5.3.4.1"/>
    </reaction>
</comment>
<dbReference type="AlphaFoldDB" id="A0AAW1IQS4"/>
<evidence type="ECO:0000313" key="7">
    <source>
        <dbReference type="EMBL" id="KAK9692054.1"/>
    </source>
</evidence>
<dbReference type="Gene3D" id="1.20.1150.12">
    <property type="entry name" value="Endoplasmic reticulum resident protein 29, C-terminal domain"/>
    <property type="match status" value="1"/>
</dbReference>
<dbReference type="Pfam" id="PF07749">
    <property type="entry name" value="ERp29"/>
    <property type="match status" value="1"/>
</dbReference>
<name>A0AAW1IQS4_SAPOF</name>
<dbReference type="Proteomes" id="UP001443914">
    <property type="component" value="Unassembled WGS sequence"/>
</dbReference>
<evidence type="ECO:0000259" key="6">
    <source>
        <dbReference type="PROSITE" id="PS51352"/>
    </source>
</evidence>
<accession>A0AAW1IQS4</accession>
<dbReference type="EMBL" id="JBDFQZ010000009">
    <property type="protein sequence ID" value="KAK9692054.1"/>
    <property type="molecule type" value="Genomic_DNA"/>
</dbReference>
<dbReference type="InterPro" id="IPR011679">
    <property type="entry name" value="ERp29_C"/>
</dbReference>
<dbReference type="Pfam" id="PF00085">
    <property type="entry name" value="Thioredoxin"/>
    <property type="match status" value="1"/>
</dbReference>
<comment type="caution">
    <text evidence="7">The sequence shown here is derived from an EMBL/GenBank/DDBJ whole genome shotgun (WGS) entry which is preliminary data.</text>
</comment>
<dbReference type="PANTHER" id="PTHR45672:SF19">
    <property type="entry name" value="PROTEIN DISULFIDE-ISOMERASE LIKE 2-1"/>
    <property type="match status" value="1"/>
</dbReference>
<organism evidence="7 8">
    <name type="scientific">Saponaria officinalis</name>
    <name type="common">Common soapwort</name>
    <name type="synonym">Lychnis saponaria</name>
    <dbReference type="NCBI Taxonomy" id="3572"/>
    <lineage>
        <taxon>Eukaryota</taxon>
        <taxon>Viridiplantae</taxon>
        <taxon>Streptophyta</taxon>
        <taxon>Embryophyta</taxon>
        <taxon>Tracheophyta</taxon>
        <taxon>Spermatophyta</taxon>
        <taxon>Magnoliopsida</taxon>
        <taxon>eudicotyledons</taxon>
        <taxon>Gunneridae</taxon>
        <taxon>Pentapetalae</taxon>
        <taxon>Caryophyllales</taxon>
        <taxon>Caryophyllaceae</taxon>
        <taxon>Caryophylleae</taxon>
        <taxon>Saponaria</taxon>
    </lineage>
</organism>